<dbReference type="Pfam" id="PF13454">
    <property type="entry name" value="NAD_binding_9"/>
    <property type="match status" value="1"/>
</dbReference>
<accession>A0A2V3DNB4</accession>
<dbReference type="AlphaFoldDB" id="A0A2V3DNB4"/>
<evidence type="ECO:0000313" key="3">
    <source>
        <dbReference type="EMBL" id="PXA64463.1"/>
    </source>
</evidence>
<keyword evidence="4" id="KW-1185">Reference proteome</keyword>
<dbReference type="InterPro" id="IPR036188">
    <property type="entry name" value="FAD/NAD-bd_sf"/>
</dbReference>
<dbReference type="InterPro" id="IPR052189">
    <property type="entry name" value="L-asp_N-monooxygenase_NS-form"/>
</dbReference>
<gene>
    <name evidence="3" type="ORF">CVS29_15095</name>
</gene>
<dbReference type="PANTHER" id="PTHR40254">
    <property type="entry name" value="BLR0577 PROTEIN"/>
    <property type="match status" value="1"/>
</dbReference>
<sequence length="599" mass="64758">MGPQHTQCRARGGPRTTCRSHHQHTLEPLIRIAVIGGGPKCLFALLALHDLIPAAQSPRISVDVYDPLPPGAGSVWRVTQPEVLRLNVNAGIVDASSSLSQENFTRWIARVAPERSKEKYPPRVFVGRYLNEQFQLLYHHGNIGLTHIPLVVTGVERHGSRWRVSGPLSSQEYDEVLLATGHGATGHGLAGELRPDPLAGALNSSPLMGDYTALNKTDVAGGAEVWIRGAALTAYDVALLLTEGRGGTWQPSGDGSDGVLYIPSGEEPRRITFFSRSGALMEPKPEHVPAEISPCLDVYRQRLRQWGVQTRDPNSDAGRRPSWRRPAGRVLAEHALAKQVVAGQALAGMWRVLLECAMECARLMGAPTGALELWRTALTGDSVSASPDTGKLSQETNAAVLLRNSLCVNQLRAPVTTGWIWARVWSGLYAELVVAMDRLPRTTGEWRLFTRVARNLEKFTFGPPELTARKLVALLEAGILHVAGAGEKPPAGAVLVDAVTPGPGVLRRPAPEAEPNSDLAAQLLRAGEVMVRPGERGLLTDLDGTCLARDGSRNERLAALGRPTEDPTLGHDTLNRSLHGEYRLWAQRVAARAAAQPDS</sequence>
<dbReference type="Proteomes" id="UP000246303">
    <property type="component" value="Unassembled WGS sequence"/>
</dbReference>
<proteinExistence type="predicted"/>
<dbReference type="EMBL" id="QHLZ01000011">
    <property type="protein sequence ID" value="PXA64463.1"/>
    <property type="molecule type" value="Genomic_DNA"/>
</dbReference>
<evidence type="ECO:0000256" key="1">
    <source>
        <dbReference type="SAM" id="MobiDB-lite"/>
    </source>
</evidence>
<comment type="caution">
    <text evidence="3">The sequence shown here is derived from an EMBL/GenBank/DDBJ whole genome shotgun (WGS) entry which is preliminary data.</text>
</comment>
<protein>
    <recommendedName>
        <fullName evidence="2">FAD-dependent urate hydroxylase HpyO/Asp monooxygenase CreE-like FAD/NAD(P)-binding domain-containing protein</fullName>
    </recommendedName>
</protein>
<dbReference type="InterPro" id="IPR038732">
    <property type="entry name" value="HpyO/CreE_NAD-binding"/>
</dbReference>
<dbReference type="PANTHER" id="PTHR40254:SF1">
    <property type="entry name" value="BLR0577 PROTEIN"/>
    <property type="match status" value="1"/>
</dbReference>
<reference evidence="3 4" key="1">
    <citation type="submission" date="2018-05" db="EMBL/GenBank/DDBJ databases">
        <title>Genetic diversity of glacier-inhabiting Cryobacterium bacteria in China and description of Cryobacterium mengkeensis sp. nov. and Arthrobacter glacialis sp. nov.</title>
        <authorList>
            <person name="Liu Q."/>
            <person name="Xin Y.-H."/>
        </authorList>
    </citation>
    <scope>NUCLEOTIDE SEQUENCE [LARGE SCALE GENOMIC DNA]</scope>
    <source>
        <strain evidence="3 4">GP3</strain>
    </source>
</reference>
<dbReference type="Gene3D" id="3.50.50.60">
    <property type="entry name" value="FAD/NAD(P)-binding domain"/>
    <property type="match status" value="1"/>
</dbReference>
<feature type="domain" description="FAD-dependent urate hydroxylase HpyO/Asp monooxygenase CreE-like FAD/NAD(P)-binding" evidence="2">
    <location>
        <begin position="33"/>
        <end position="182"/>
    </location>
</feature>
<dbReference type="OrthoDB" id="3653265at2"/>
<dbReference type="SUPFAM" id="SSF51971">
    <property type="entry name" value="Nucleotide-binding domain"/>
    <property type="match status" value="1"/>
</dbReference>
<organism evidence="3 4">
    <name type="scientific">Arthrobacter psychrochitiniphilus</name>
    <dbReference type="NCBI Taxonomy" id="291045"/>
    <lineage>
        <taxon>Bacteria</taxon>
        <taxon>Bacillati</taxon>
        <taxon>Actinomycetota</taxon>
        <taxon>Actinomycetes</taxon>
        <taxon>Micrococcales</taxon>
        <taxon>Micrococcaceae</taxon>
        <taxon>Arthrobacter</taxon>
    </lineage>
</organism>
<feature type="region of interest" description="Disordered" evidence="1">
    <location>
        <begin position="1"/>
        <end position="21"/>
    </location>
</feature>
<name>A0A2V3DNB4_9MICC</name>
<evidence type="ECO:0000259" key="2">
    <source>
        <dbReference type="Pfam" id="PF13454"/>
    </source>
</evidence>
<evidence type="ECO:0000313" key="4">
    <source>
        <dbReference type="Proteomes" id="UP000246303"/>
    </source>
</evidence>